<accession>A0ABN3IJJ0</accession>
<keyword evidence="3" id="KW-1185">Reference proteome</keyword>
<gene>
    <name evidence="2" type="ORF">GCM10010420_36470</name>
</gene>
<dbReference type="Proteomes" id="UP001500058">
    <property type="component" value="Unassembled WGS sequence"/>
</dbReference>
<evidence type="ECO:0000313" key="2">
    <source>
        <dbReference type="EMBL" id="GAA2405426.1"/>
    </source>
</evidence>
<organism evidence="2 3">
    <name type="scientific">Streptomyces glaucosporus</name>
    <dbReference type="NCBI Taxonomy" id="284044"/>
    <lineage>
        <taxon>Bacteria</taxon>
        <taxon>Bacillati</taxon>
        <taxon>Actinomycetota</taxon>
        <taxon>Actinomycetes</taxon>
        <taxon>Kitasatosporales</taxon>
        <taxon>Streptomycetaceae</taxon>
        <taxon>Streptomyces</taxon>
    </lineage>
</organism>
<dbReference type="InterPro" id="IPR029001">
    <property type="entry name" value="ITPase-like_fam"/>
</dbReference>
<protein>
    <recommendedName>
        <fullName evidence="4">Non-canonical purine NTP pyrophosphatase</fullName>
    </recommendedName>
</protein>
<proteinExistence type="predicted"/>
<dbReference type="SUPFAM" id="SSF52972">
    <property type="entry name" value="ITPase-like"/>
    <property type="match status" value="1"/>
</dbReference>
<sequence>MLTGNRPGAIGFTAVVATGNRAKIDLLRSEFDAVLAVPVTFEGRDPGTAEDRAEVGYLSAVRAKAGAVAAQLPGSVVVAHDSGFEFACLGGGPGPLTARYLSEHGFGALAARLVPDSDVRVVHALAVAWNGVVRTFQHADERRVVADPMARPGSGSLPVAALTRGPRAALRRCAAEAAALWRPARSEAEEGSEGWV</sequence>
<reference evidence="2 3" key="1">
    <citation type="journal article" date="2019" name="Int. J. Syst. Evol. Microbiol.">
        <title>The Global Catalogue of Microorganisms (GCM) 10K type strain sequencing project: providing services to taxonomists for standard genome sequencing and annotation.</title>
        <authorList>
            <consortium name="The Broad Institute Genomics Platform"/>
            <consortium name="The Broad Institute Genome Sequencing Center for Infectious Disease"/>
            <person name="Wu L."/>
            <person name="Ma J."/>
        </authorList>
    </citation>
    <scope>NUCLEOTIDE SEQUENCE [LARGE SCALE GENOMIC DNA]</scope>
    <source>
        <strain evidence="2 3">JCM 6921</strain>
    </source>
</reference>
<evidence type="ECO:0008006" key="4">
    <source>
        <dbReference type="Google" id="ProtNLM"/>
    </source>
</evidence>
<keyword evidence="1" id="KW-0378">Hydrolase</keyword>
<dbReference type="RefSeq" id="WP_344632116.1">
    <property type="nucleotide sequence ID" value="NZ_BAAATJ010000017.1"/>
</dbReference>
<dbReference type="Gene3D" id="3.90.950.10">
    <property type="match status" value="1"/>
</dbReference>
<evidence type="ECO:0000313" key="3">
    <source>
        <dbReference type="Proteomes" id="UP001500058"/>
    </source>
</evidence>
<comment type="caution">
    <text evidence="2">The sequence shown here is derived from an EMBL/GenBank/DDBJ whole genome shotgun (WGS) entry which is preliminary data.</text>
</comment>
<evidence type="ECO:0000256" key="1">
    <source>
        <dbReference type="ARBA" id="ARBA00022801"/>
    </source>
</evidence>
<name>A0ABN3IJJ0_9ACTN</name>
<dbReference type="Pfam" id="PF01725">
    <property type="entry name" value="Ham1p_like"/>
    <property type="match status" value="1"/>
</dbReference>
<dbReference type="EMBL" id="BAAATJ010000017">
    <property type="protein sequence ID" value="GAA2405426.1"/>
    <property type="molecule type" value="Genomic_DNA"/>
</dbReference>
<dbReference type="InterPro" id="IPR002637">
    <property type="entry name" value="RdgB/HAM1"/>
</dbReference>